<accession>A0A431TIG9</accession>
<keyword evidence="2" id="KW-0012">Acyltransferase</keyword>
<feature type="domain" description="N-acetyltransferase" evidence="3">
    <location>
        <begin position="4"/>
        <end position="154"/>
    </location>
</feature>
<keyword evidence="5" id="KW-1185">Reference proteome</keyword>
<reference evidence="4 5" key="1">
    <citation type="submission" date="2018-12" db="EMBL/GenBank/DDBJ databases">
        <title>The genome of Variovorax gossypii DSM 100435.</title>
        <authorList>
            <person name="Gao J."/>
            <person name="Sun J."/>
        </authorList>
    </citation>
    <scope>NUCLEOTIDE SEQUENCE [LARGE SCALE GENOMIC DNA]</scope>
    <source>
        <strain evidence="4 5">DSM 100435</strain>
    </source>
</reference>
<sequence length="154" mass="16767">MTCITVRKAAAADAPAILALYRELRPHDPPIANDRLDLLWREVAEGPQSMVLVAECDEEVASTCMLATLANLASGGRPIGVIEHVVTAARFRRRGLSRRLLEFALMEAWQAGCCKVMLLSGMQRSEAHGLYEAVGFKGDVERGFVAKPPTTVFA</sequence>
<dbReference type="InterPro" id="IPR016181">
    <property type="entry name" value="Acyl_CoA_acyltransferase"/>
</dbReference>
<evidence type="ECO:0000313" key="5">
    <source>
        <dbReference type="Proteomes" id="UP000267418"/>
    </source>
</evidence>
<proteinExistence type="predicted"/>
<dbReference type="Pfam" id="PF00583">
    <property type="entry name" value="Acetyltransf_1"/>
    <property type="match status" value="1"/>
</dbReference>
<dbReference type="PANTHER" id="PTHR43877">
    <property type="entry name" value="AMINOALKYLPHOSPHONATE N-ACETYLTRANSFERASE-RELATED-RELATED"/>
    <property type="match status" value="1"/>
</dbReference>
<dbReference type="InterPro" id="IPR000182">
    <property type="entry name" value="GNAT_dom"/>
</dbReference>
<dbReference type="Proteomes" id="UP000267418">
    <property type="component" value="Unassembled WGS sequence"/>
</dbReference>
<dbReference type="AlphaFoldDB" id="A0A431TIG9"/>
<dbReference type="RefSeq" id="WP_126471612.1">
    <property type="nucleotide sequence ID" value="NZ_RXOE01000004.1"/>
</dbReference>
<dbReference type="SUPFAM" id="SSF55729">
    <property type="entry name" value="Acyl-CoA N-acyltransferases (Nat)"/>
    <property type="match status" value="1"/>
</dbReference>
<dbReference type="Gene3D" id="3.40.630.30">
    <property type="match status" value="1"/>
</dbReference>
<keyword evidence="1 4" id="KW-0808">Transferase</keyword>
<gene>
    <name evidence="4" type="ORF">EJP69_16925</name>
</gene>
<dbReference type="InterPro" id="IPR050832">
    <property type="entry name" value="Bact_Acetyltransf"/>
</dbReference>
<organism evidence="4 5">
    <name type="scientific">Variovorax gossypii</name>
    <dbReference type="NCBI Taxonomy" id="1679495"/>
    <lineage>
        <taxon>Bacteria</taxon>
        <taxon>Pseudomonadati</taxon>
        <taxon>Pseudomonadota</taxon>
        <taxon>Betaproteobacteria</taxon>
        <taxon>Burkholderiales</taxon>
        <taxon>Comamonadaceae</taxon>
        <taxon>Variovorax</taxon>
    </lineage>
</organism>
<evidence type="ECO:0000256" key="1">
    <source>
        <dbReference type="ARBA" id="ARBA00022679"/>
    </source>
</evidence>
<evidence type="ECO:0000259" key="3">
    <source>
        <dbReference type="PROSITE" id="PS51186"/>
    </source>
</evidence>
<evidence type="ECO:0000313" key="4">
    <source>
        <dbReference type="EMBL" id="RTQ33216.1"/>
    </source>
</evidence>
<protein>
    <submittedName>
        <fullName evidence="4">GNAT family N-acetyltransferase</fullName>
    </submittedName>
</protein>
<name>A0A431TIG9_9BURK</name>
<dbReference type="GO" id="GO:0016747">
    <property type="term" value="F:acyltransferase activity, transferring groups other than amino-acyl groups"/>
    <property type="evidence" value="ECO:0007669"/>
    <property type="project" value="InterPro"/>
</dbReference>
<comment type="caution">
    <text evidence="4">The sequence shown here is derived from an EMBL/GenBank/DDBJ whole genome shotgun (WGS) entry which is preliminary data.</text>
</comment>
<evidence type="ECO:0000256" key="2">
    <source>
        <dbReference type="ARBA" id="ARBA00023315"/>
    </source>
</evidence>
<dbReference type="OrthoDB" id="9789603at2"/>
<dbReference type="PROSITE" id="PS51186">
    <property type="entry name" value="GNAT"/>
    <property type="match status" value="1"/>
</dbReference>
<dbReference type="PANTHER" id="PTHR43877:SF5">
    <property type="entry name" value="BLL8307 PROTEIN"/>
    <property type="match status" value="1"/>
</dbReference>
<dbReference type="EMBL" id="RXOE01000004">
    <property type="protein sequence ID" value="RTQ33216.1"/>
    <property type="molecule type" value="Genomic_DNA"/>
</dbReference>